<keyword evidence="6 10" id="KW-0472">Membrane</keyword>
<feature type="transmembrane region" description="Helical" evidence="10">
    <location>
        <begin position="297"/>
        <end position="315"/>
    </location>
</feature>
<protein>
    <submittedName>
        <fullName evidence="11">Chloride channel protein</fullName>
    </submittedName>
</protein>
<evidence type="ECO:0000256" key="3">
    <source>
        <dbReference type="ARBA" id="ARBA00022692"/>
    </source>
</evidence>
<keyword evidence="3 10" id="KW-0812">Transmembrane</keyword>
<evidence type="ECO:0000313" key="11">
    <source>
        <dbReference type="EMBL" id="NBG87402.1"/>
    </source>
</evidence>
<dbReference type="GO" id="GO:0005254">
    <property type="term" value="F:chloride channel activity"/>
    <property type="evidence" value="ECO:0007669"/>
    <property type="project" value="UniProtKB-KW"/>
</dbReference>
<feature type="transmembrane region" description="Helical" evidence="10">
    <location>
        <begin position="183"/>
        <end position="200"/>
    </location>
</feature>
<feature type="transmembrane region" description="Helical" evidence="10">
    <location>
        <begin position="378"/>
        <end position="397"/>
    </location>
</feature>
<evidence type="ECO:0000256" key="2">
    <source>
        <dbReference type="ARBA" id="ARBA00022448"/>
    </source>
</evidence>
<gene>
    <name evidence="11" type="ORF">ISALK_02695</name>
</gene>
<keyword evidence="5" id="KW-0406">Ion transport</keyword>
<dbReference type="PANTHER" id="PTHR43427:SF6">
    <property type="entry name" value="CHLORIDE CHANNEL PROTEIN CLC-E"/>
    <property type="match status" value="1"/>
</dbReference>
<feature type="transmembrane region" description="Helical" evidence="10">
    <location>
        <begin position="15"/>
        <end position="41"/>
    </location>
</feature>
<accession>A0AA44BCV4</accession>
<evidence type="ECO:0000256" key="6">
    <source>
        <dbReference type="ARBA" id="ARBA00023136"/>
    </source>
</evidence>
<dbReference type="SUPFAM" id="SSF81340">
    <property type="entry name" value="Clc chloride channel"/>
    <property type="match status" value="1"/>
</dbReference>
<feature type="transmembrane region" description="Helical" evidence="10">
    <location>
        <begin position="321"/>
        <end position="342"/>
    </location>
</feature>
<sequence length="428" mass="45460">MPKSMTYIKGYMGKWLFFATIIGIAGGLSALALNTGITWISAIGEKFPIFLAPVMGGVLVMFIFQIDDQILGSGTNKYILSVNLYQGKLKSRTWVSKLLASAATIGFRGSGGVEGPMLLMGGSIANTLTKLPYMNRWIDKEDHRILTVCGAAGAIGAIFRSPLGGGVFAAELLYRTSLHYHDVFPAILSSTMGFVIYSTLGNTEPIFSIPAYIPNPSNVLYFVLAGVLAGYASLLFKILFHQVEKMGNYLEQKVSRKYLPILGGVLTGTVLMFFPDAGGTGSGFIQALIDGSFATQFLFFLLTAKILATAFTVGLGGSAGLVIPALFIGAVTGGILGNFFAVEGSGLASSLVISGMAASLASIANVPIAASVMLIEMVGFQVGVPAVIGSVLGYIVGQRKIVYGTMRSQDPNFRTGKDFRKVDRYFEE</sequence>
<keyword evidence="9" id="KW-0407">Ion channel</keyword>
<dbReference type="Pfam" id="PF00654">
    <property type="entry name" value="Voltage_CLC"/>
    <property type="match status" value="1"/>
</dbReference>
<feature type="transmembrane region" description="Helical" evidence="10">
    <location>
        <begin position="220"/>
        <end position="240"/>
    </location>
</feature>
<evidence type="ECO:0000313" key="12">
    <source>
        <dbReference type="Proteomes" id="UP000449710"/>
    </source>
</evidence>
<evidence type="ECO:0000256" key="8">
    <source>
        <dbReference type="ARBA" id="ARBA00023214"/>
    </source>
</evidence>
<dbReference type="PANTHER" id="PTHR43427">
    <property type="entry name" value="CHLORIDE CHANNEL PROTEIN CLC-E"/>
    <property type="match status" value="1"/>
</dbReference>
<dbReference type="InterPro" id="IPR014743">
    <property type="entry name" value="Cl-channel_core"/>
</dbReference>
<evidence type="ECO:0000256" key="5">
    <source>
        <dbReference type="ARBA" id="ARBA00023065"/>
    </source>
</evidence>
<evidence type="ECO:0000256" key="10">
    <source>
        <dbReference type="SAM" id="Phobius"/>
    </source>
</evidence>
<feature type="transmembrane region" description="Helical" evidence="10">
    <location>
        <begin position="145"/>
        <end position="163"/>
    </location>
</feature>
<feature type="transmembrane region" description="Helical" evidence="10">
    <location>
        <begin position="47"/>
        <end position="64"/>
    </location>
</feature>
<proteinExistence type="predicted"/>
<keyword evidence="7" id="KW-0869">Chloride channel</keyword>
<organism evidence="11 12">
    <name type="scientific">Isachenkonia alkalipeptolytica</name>
    <dbReference type="NCBI Taxonomy" id="2565777"/>
    <lineage>
        <taxon>Bacteria</taxon>
        <taxon>Bacillati</taxon>
        <taxon>Bacillota</taxon>
        <taxon>Clostridia</taxon>
        <taxon>Eubacteriales</taxon>
        <taxon>Clostridiaceae</taxon>
        <taxon>Isachenkonia</taxon>
    </lineage>
</organism>
<evidence type="ECO:0000256" key="4">
    <source>
        <dbReference type="ARBA" id="ARBA00022989"/>
    </source>
</evidence>
<dbReference type="Proteomes" id="UP000449710">
    <property type="component" value="Unassembled WGS sequence"/>
</dbReference>
<dbReference type="InterPro" id="IPR050368">
    <property type="entry name" value="ClC-type_chloride_channel"/>
</dbReference>
<keyword evidence="8" id="KW-0868">Chloride</keyword>
<dbReference type="RefSeq" id="WP_160718772.1">
    <property type="nucleotide sequence ID" value="NZ_SUMG01000002.1"/>
</dbReference>
<keyword evidence="12" id="KW-1185">Reference proteome</keyword>
<evidence type="ECO:0000256" key="9">
    <source>
        <dbReference type="ARBA" id="ARBA00023303"/>
    </source>
</evidence>
<evidence type="ECO:0000256" key="7">
    <source>
        <dbReference type="ARBA" id="ARBA00023173"/>
    </source>
</evidence>
<keyword evidence="4 10" id="KW-1133">Transmembrane helix</keyword>
<reference evidence="11 12" key="1">
    <citation type="submission" date="2019-04" db="EMBL/GenBank/DDBJ databases">
        <title>Isachenkonia alkalipeptolytica gen. nov. sp. nov. a new anaerobic, alkiliphilic organothrophic bacterium capable to reduce synthesized ferrihydrite isolated from a soda lake.</title>
        <authorList>
            <person name="Toshchakov S.V."/>
            <person name="Zavarzina D.G."/>
            <person name="Zhilina T.N."/>
            <person name="Kostrikina N.A."/>
            <person name="Kublanov I.V."/>
        </authorList>
    </citation>
    <scope>NUCLEOTIDE SEQUENCE [LARGE SCALE GENOMIC DNA]</scope>
    <source>
        <strain evidence="11 12">Z-1701</strain>
    </source>
</reference>
<dbReference type="AlphaFoldDB" id="A0AA44BCV4"/>
<keyword evidence="2" id="KW-0813">Transport</keyword>
<name>A0AA44BCV4_9CLOT</name>
<dbReference type="GO" id="GO:0034707">
    <property type="term" value="C:chloride channel complex"/>
    <property type="evidence" value="ECO:0007669"/>
    <property type="project" value="UniProtKB-KW"/>
</dbReference>
<dbReference type="CDD" id="cd00400">
    <property type="entry name" value="Voltage_gated_ClC"/>
    <property type="match status" value="1"/>
</dbReference>
<dbReference type="EMBL" id="SUMG01000002">
    <property type="protein sequence ID" value="NBG87402.1"/>
    <property type="molecule type" value="Genomic_DNA"/>
</dbReference>
<feature type="transmembrane region" description="Helical" evidence="10">
    <location>
        <begin position="351"/>
        <end position="372"/>
    </location>
</feature>
<evidence type="ECO:0000256" key="1">
    <source>
        <dbReference type="ARBA" id="ARBA00004141"/>
    </source>
</evidence>
<feature type="transmembrane region" description="Helical" evidence="10">
    <location>
        <begin position="260"/>
        <end position="285"/>
    </location>
</feature>
<dbReference type="PRINTS" id="PR00762">
    <property type="entry name" value="CLCHANNEL"/>
</dbReference>
<dbReference type="InterPro" id="IPR001807">
    <property type="entry name" value="ClC"/>
</dbReference>
<dbReference type="Gene3D" id="1.10.3080.10">
    <property type="entry name" value="Clc chloride channel"/>
    <property type="match status" value="1"/>
</dbReference>
<comment type="caution">
    <text evidence="11">The sequence shown here is derived from an EMBL/GenBank/DDBJ whole genome shotgun (WGS) entry which is preliminary data.</text>
</comment>
<comment type="subcellular location">
    <subcellularLocation>
        <location evidence="1">Membrane</location>
        <topology evidence="1">Multi-pass membrane protein</topology>
    </subcellularLocation>
</comment>